<evidence type="ECO:0000256" key="1">
    <source>
        <dbReference type="ARBA" id="ARBA00001974"/>
    </source>
</evidence>
<dbReference type="PANTHER" id="PTHR12613:SF0">
    <property type="entry name" value="ERO1-LIKE PROTEIN"/>
    <property type="match status" value="1"/>
</dbReference>
<keyword evidence="14" id="KW-0325">Glycoprotein</keyword>
<evidence type="ECO:0000256" key="16">
    <source>
        <dbReference type="SAM" id="MobiDB-lite"/>
    </source>
</evidence>
<keyword evidence="11 18" id="KW-0560">Oxidoreductase</keyword>
<evidence type="ECO:0000256" key="15">
    <source>
        <dbReference type="ARBA" id="ARBA00023284"/>
    </source>
</evidence>
<dbReference type="FunFam" id="3.10.110.10:FF:000086">
    <property type="entry name" value="Ubiquitin-conjugating enzyme E2 J1"/>
    <property type="match status" value="1"/>
</dbReference>
<keyword evidence="17" id="KW-1133">Transmembrane helix</keyword>
<keyword evidence="10" id="KW-0249">Electron transport</keyword>
<evidence type="ECO:0000256" key="11">
    <source>
        <dbReference type="ARBA" id="ARBA00023002"/>
    </source>
</evidence>
<feature type="region of interest" description="Disordered" evidence="16">
    <location>
        <begin position="642"/>
        <end position="686"/>
    </location>
</feature>
<evidence type="ECO:0000256" key="6">
    <source>
        <dbReference type="ARBA" id="ARBA00022630"/>
    </source>
</evidence>
<dbReference type="InterPro" id="IPR000608">
    <property type="entry name" value="UBC"/>
</dbReference>
<keyword evidence="12 17" id="KW-0472">Membrane</keyword>
<feature type="transmembrane region" description="Helical" evidence="17">
    <location>
        <begin position="697"/>
        <end position="714"/>
    </location>
</feature>
<accession>A0A7R8CHL0</accession>
<comment type="subcellular location">
    <subcellularLocation>
        <location evidence="2">Endoplasmic reticulum membrane</location>
        <topology evidence="2">Peripheral membrane protein</topology>
        <orientation evidence="2">Lumenal side</orientation>
    </subcellularLocation>
</comment>
<evidence type="ECO:0000256" key="9">
    <source>
        <dbReference type="ARBA" id="ARBA00022827"/>
    </source>
</evidence>
<evidence type="ECO:0000256" key="4">
    <source>
        <dbReference type="ARBA" id="ARBA00011802"/>
    </source>
</evidence>
<proteinExistence type="inferred from homology"/>
<dbReference type="PANTHER" id="PTHR12613">
    <property type="entry name" value="ERO1-RELATED"/>
    <property type="match status" value="1"/>
</dbReference>
<evidence type="ECO:0000256" key="12">
    <source>
        <dbReference type="ARBA" id="ARBA00023136"/>
    </source>
</evidence>
<dbReference type="Gene3D" id="3.10.110.10">
    <property type="entry name" value="Ubiquitin Conjugating Enzyme"/>
    <property type="match status" value="1"/>
</dbReference>
<keyword evidence="17" id="KW-0812">Transmembrane</keyword>
<keyword evidence="9" id="KW-0274">FAD</keyword>
<dbReference type="GO" id="GO:0071949">
    <property type="term" value="F:FAD binding"/>
    <property type="evidence" value="ECO:0007669"/>
    <property type="project" value="InterPro"/>
</dbReference>
<keyword evidence="13" id="KW-1015">Disulfide bond</keyword>
<dbReference type="SMART" id="SM00212">
    <property type="entry name" value="UBCc"/>
    <property type="match status" value="1"/>
</dbReference>
<dbReference type="CDD" id="cd23799">
    <property type="entry name" value="UBCc_UBE2J"/>
    <property type="match status" value="1"/>
</dbReference>
<evidence type="ECO:0000256" key="7">
    <source>
        <dbReference type="ARBA" id="ARBA00022729"/>
    </source>
</evidence>
<dbReference type="InterPro" id="IPR037192">
    <property type="entry name" value="ERO1-like_sf"/>
</dbReference>
<keyword evidence="5" id="KW-0813">Transport</keyword>
<dbReference type="GO" id="GO:0016972">
    <property type="term" value="F:thiol oxidase activity"/>
    <property type="evidence" value="ECO:0007669"/>
    <property type="project" value="InterPro"/>
</dbReference>
<dbReference type="InterPro" id="IPR016135">
    <property type="entry name" value="UBQ-conjugating_enzyme/RWD"/>
</dbReference>
<comment type="similarity">
    <text evidence="3">Belongs to the EROs family.</text>
</comment>
<evidence type="ECO:0000256" key="17">
    <source>
        <dbReference type="SAM" id="Phobius"/>
    </source>
</evidence>
<dbReference type="GO" id="GO:0005789">
    <property type="term" value="C:endoplasmic reticulum membrane"/>
    <property type="evidence" value="ECO:0007669"/>
    <property type="project" value="UniProtKB-SubCell"/>
</dbReference>
<evidence type="ECO:0000313" key="18">
    <source>
        <dbReference type="EMBL" id="CAF2792277.1"/>
    </source>
</evidence>
<dbReference type="PROSITE" id="PS50127">
    <property type="entry name" value="UBC_2"/>
    <property type="match status" value="1"/>
</dbReference>
<evidence type="ECO:0000256" key="13">
    <source>
        <dbReference type="ARBA" id="ARBA00023157"/>
    </source>
</evidence>
<comment type="cofactor">
    <cofactor evidence="1">
        <name>FAD</name>
        <dbReference type="ChEBI" id="CHEBI:57692"/>
    </cofactor>
</comment>
<gene>
    <name evidence="18" type="ORF">LSAA_2528</name>
</gene>
<keyword evidence="19" id="KW-1185">Reference proteome</keyword>
<evidence type="ECO:0000256" key="5">
    <source>
        <dbReference type="ARBA" id="ARBA00022448"/>
    </source>
</evidence>
<dbReference type="Proteomes" id="UP000675881">
    <property type="component" value="Chromosome 10"/>
</dbReference>
<evidence type="ECO:0000256" key="8">
    <source>
        <dbReference type="ARBA" id="ARBA00022824"/>
    </source>
</evidence>
<dbReference type="EC" id="1.8.4.-" evidence="18"/>
<dbReference type="GO" id="GO:0034975">
    <property type="term" value="P:protein folding in endoplasmic reticulum"/>
    <property type="evidence" value="ECO:0007669"/>
    <property type="project" value="InterPro"/>
</dbReference>
<dbReference type="Pfam" id="PF04137">
    <property type="entry name" value="ERO1"/>
    <property type="match status" value="1"/>
</dbReference>
<dbReference type="GO" id="GO:0015035">
    <property type="term" value="F:protein-disulfide reductase activity"/>
    <property type="evidence" value="ECO:0007669"/>
    <property type="project" value="InterPro"/>
</dbReference>
<keyword evidence="15" id="KW-0676">Redox-active center</keyword>
<organism evidence="18 19">
    <name type="scientific">Lepeophtheirus salmonis</name>
    <name type="common">Salmon louse</name>
    <name type="synonym">Caligus salmonis</name>
    <dbReference type="NCBI Taxonomy" id="72036"/>
    <lineage>
        <taxon>Eukaryota</taxon>
        <taxon>Metazoa</taxon>
        <taxon>Ecdysozoa</taxon>
        <taxon>Arthropoda</taxon>
        <taxon>Crustacea</taxon>
        <taxon>Multicrustacea</taxon>
        <taxon>Hexanauplia</taxon>
        <taxon>Copepoda</taxon>
        <taxon>Siphonostomatoida</taxon>
        <taxon>Caligidae</taxon>
        <taxon>Lepeophtheirus</taxon>
    </lineage>
</organism>
<keyword evidence="6" id="KW-0285">Flavoprotein</keyword>
<keyword evidence="8" id="KW-0256">Endoplasmic reticulum</keyword>
<dbReference type="OrthoDB" id="269384at2759"/>
<dbReference type="InterPro" id="IPR007266">
    <property type="entry name" value="Ero1"/>
</dbReference>
<evidence type="ECO:0000256" key="14">
    <source>
        <dbReference type="ARBA" id="ARBA00023180"/>
    </source>
</evidence>
<evidence type="ECO:0000256" key="3">
    <source>
        <dbReference type="ARBA" id="ARBA00008277"/>
    </source>
</evidence>
<dbReference type="SUPFAM" id="SSF54495">
    <property type="entry name" value="UBC-like"/>
    <property type="match status" value="1"/>
</dbReference>
<keyword evidence="7" id="KW-0732">Signal</keyword>
<evidence type="ECO:0000256" key="2">
    <source>
        <dbReference type="ARBA" id="ARBA00004367"/>
    </source>
</evidence>
<dbReference type="SUPFAM" id="SSF110019">
    <property type="entry name" value="ERO1-like"/>
    <property type="match status" value="1"/>
</dbReference>
<evidence type="ECO:0000256" key="10">
    <source>
        <dbReference type="ARBA" id="ARBA00022982"/>
    </source>
</evidence>
<dbReference type="AlphaFoldDB" id="A0A7R8CHL0"/>
<protein>
    <submittedName>
        <fullName evidence="18">ERO1L</fullName>
        <ecNumber evidence="18">1.8.4.-</ecNumber>
    </submittedName>
</protein>
<sequence>MEVLLKVTRLIEIVVTPHLSNTGVRSSTDIMQYSEMRLVLFLLICMSFLQISGGSWGTAIKQQVIPEDGDQCFCELKGRINDCSCTVESVDHFNNMKIFPRMMSILTRDYFRYFRYNAKKPCPFWKDMGKCKSSNCGVRACSIKDLPEGILAEDSAKANGDAKRKYKESTCSEEGQDNGNAVDDTISEKTRSDLEAWNTHDESVIDFCDRDEEYCPDCDYVDLTLNPERFTGYDGEASHRIWRAIYEENCFRPTNVDFSKGFKEAFLHSRVEKDIKNGKGNLPVKSTWGPNLEEFISRFDPKRTKNQGPHWLKNLYFVYLLELRAITKASDYLSKQLFYTGNKEEDKDTQIAIKEILNLLRSFPSETFDETTIKERTHKQGTDILTLIPPLRADVPSQLIVIMIFSFERARFSLIVIAVYNIDLSSYSIISVKRLMREAMELSEPTSYYYAQPLDDNIFEWHFTIRGPSETDYEGGIYHGRIILPFEYPMKPPSIIILTPNGRFQTNRKICLSISGHHPETWQPAWSIRTALLAIIAFLPQGGAPTLESIEVSPEERKSLAQKSMTFKCQTCGPISTLLKDEKDDVENPQKDNDQMEMREIVKNIAMKEEVKSEKEIIREASIKTREKFRKKLASRLGDLVTSSSSSTCSTSSRTSDSNTSLSSMDQSSRRISGSSRNIREEATTGGRGNNSFLTNIYDGIIIVIVVAIAYLLYRRLNSSEEDPNLMNS</sequence>
<dbReference type="Pfam" id="PF00179">
    <property type="entry name" value="UQ_con"/>
    <property type="match status" value="1"/>
</dbReference>
<comment type="subunit">
    <text evidence="4">May function both as a monomer and a homodimer.</text>
</comment>
<dbReference type="EMBL" id="HG994589">
    <property type="protein sequence ID" value="CAF2792277.1"/>
    <property type="molecule type" value="Genomic_DNA"/>
</dbReference>
<feature type="transmembrane region" description="Helical" evidence="17">
    <location>
        <begin position="38"/>
        <end position="57"/>
    </location>
</feature>
<evidence type="ECO:0000313" key="19">
    <source>
        <dbReference type="Proteomes" id="UP000675881"/>
    </source>
</evidence>
<feature type="compositionally biased region" description="Low complexity" evidence="16">
    <location>
        <begin position="642"/>
        <end position="677"/>
    </location>
</feature>
<reference evidence="18" key="1">
    <citation type="submission" date="2021-02" db="EMBL/GenBank/DDBJ databases">
        <authorList>
            <person name="Bekaert M."/>
        </authorList>
    </citation>
    <scope>NUCLEOTIDE SEQUENCE</scope>
    <source>
        <strain evidence="18">IoA-00</strain>
    </source>
</reference>
<name>A0A7R8CHL0_LEPSM</name>